<keyword evidence="5" id="KW-1185">Reference proteome</keyword>
<dbReference type="InterPro" id="IPR010799">
    <property type="entry name" value="MlrC_C"/>
</dbReference>
<dbReference type="PIRSF" id="PIRSF012702">
    <property type="entry name" value="UCP012702"/>
    <property type="match status" value="1"/>
</dbReference>
<dbReference type="AlphaFoldDB" id="A0A4R3LTU2"/>
<evidence type="ECO:0000259" key="3">
    <source>
        <dbReference type="Pfam" id="PF07364"/>
    </source>
</evidence>
<feature type="domain" description="Microcystin LR degradation protein MlrC C-terminal" evidence="2">
    <location>
        <begin position="298"/>
        <end position="479"/>
    </location>
</feature>
<sequence length="490" mass="52506">MRLLLATFKHETNTFSPVATPFERFFKGSAGTLAGAAAIAARTGTGSGIGGFIDVAARYGAQIIVPIVADAWPSGPVDRAAYEKIVEAILLAAEDVFDGILLDLHGAMVVDGIEDGEGELLRRLRLIQPSVPIGVTLDMHANLYPDMVAHATVITGYHTYPHIDIYEAGVRAAEIICKTIQGELHPVMSWGNRPMLPHVMRQGTHTGPNRDLQERCKELEKATVLAASLFVGFPHADISNAGLSVVVCTDARPDVASASCESLLNEAWNRRAEFLFESVPLVDAVKSAVRCTDYPVVLLDHCDNVASGGTMDTTVVLREVIDQGISNAAFYAIFDPAAVSQAIAAGVGNSVTISLGGKAQLLATGEANPALSVNATVRTISDGRFKLWGPMSAGVEICTGPTVVLDTGRILIVVASGHMEPFDLNCFYSLGIDVRNMHYVVMKSRVHWRAGFTGLVKQVIECDGVGVTTSDYSKLTFKNVRRPMYPLDPM</sequence>
<keyword evidence="1" id="KW-0645">Protease</keyword>
<gene>
    <name evidence="4" type="ORF">EDC26_12236</name>
</gene>
<dbReference type="GO" id="GO:0008237">
    <property type="term" value="F:metallopeptidase activity"/>
    <property type="evidence" value="ECO:0007669"/>
    <property type="project" value="UniProtKB-KW"/>
</dbReference>
<dbReference type="GO" id="GO:0006508">
    <property type="term" value="P:proteolysis"/>
    <property type="evidence" value="ECO:0007669"/>
    <property type="project" value="UniProtKB-KW"/>
</dbReference>
<evidence type="ECO:0000259" key="2">
    <source>
        <dbReference type="Pfam" id="PF07171"/>
    </source>
</evidence>
<dbReference type="Pfam" id="PF07171">
    <property type="entry name" value="MlrC_C"/>
    <property type="match status" value="1"/>
</dbReference>
<organism evidence="4 5">
    <name type="scientific">Paralcaligenes ureilyticus</name>
    <dbReference type="NCBI Taxonomy" id="627131"/>
    <lineage>
        <taxon>Bacteria</taxon>
        <taxon>Pseudomonadati</taxon>
        <taxon>Pseudomonadota</taxon>
        <taxon>Betaproteobacteria</taxon>
        <taxon>Burkholderiales</taxon>
        <taxon>Alcaligenaceae</taxon>
        <taxon>Paralcaligenes</taxon>
    </lineage>
</organism>
<proteinExistence type="inferred from homology"/>
<dbReference type="GO" id="GO:0046872">
    <property type="term" value="F:metal ion binding"/>
    <property type="evidence" value="ECO:0007669"/>
    <property type="project" value="UniProtKB-KW"/>
</dbReference>
<comment type="cofactor">
    <cofactor evidence="1">
        <name>Zn(2+)</name>
        <dbReference type="ChEBI" id="CHEBI:29105"/>
    </cofactor>
    <text evidence="1">Binds 1 zinc ion per subunit.</text>
</comment>
<evidence type="ECO:0000313" key="4">
    <source>
        <dbReference type="EMBL" id="TCT01777.1"/>
    </source>
</evidence>
<dbReference type="Pfam" id="PF07364">
    <property type="entry name" value="DUF1485"/>
    <property type="match status" value="1"/>
</dbReference>
<protein>
    <recommendedName>
        <fullName evidence="1">Microcystinase C</fullName>
        <shortName evidence="1">MlrC</shortName>
    </recommendedName>
</protein>
<reference evidence="4 5" key="1">
    <citation type="submission" date="2019-03" db="EMBL/GenBank/DDBJ databases">
        <title>Genomic Encyclopedia of Type Strains, Phase IV (KMG-IV): sequencing the most valuable type-strain genomes for metagenomic binning, comparative biology and taxonomic classification.</title>
        <authorList>
            <person name="Goeker M."/>
        </authorList>
    </citation>
    <scope>NUCLEOTIDE SEQUENCE [LARGE SCALE GENOMIC DNA]</scope>
    <source>
        <strain evidence="4 5">DSM 24591</strain>
    </source>
</reference>
<dbReference type="RefSeq" id="WP_132585689.1">
    <property type="nucleotide sequence ID" value="NZ_SMAJ01000022.1"/>
</dbReference>
<comment type="function">
    <text evidence="1">Involved in peptidolytic degradation of cyclic heptapeptide hepatotoxin microcystin (MC).</text>
</comment>
<name>A0A4R3LTU2_9BURK</name>
<keyword evidence="1" id="KW-0479">Metal-binding</keyword>
<keyword evidence="1" id="KW-0378">Hydrolase</keyword>
<dbReference type="EMBL" id="SMAJ01000022">
    <property type="protein sequence ID" value="TCT01777.1"/>
    <property type="molecule type" value="Genomic_DNA"/>
</dbReference>
<dbReference type="InterPro" id="IPR015995">
    <property type="entry name" value="MlrC_N"/>
</dbReference>
<dbReference type="OrthoDB" id="5288421at2"/>
<evidence type="ECO:0000313" key="5">
    <source>
        <dbReference type="Proteomes" id="UP000295525"/>
    </source>
</evidence>
<dbReference type="InterPro" id="IPR009197">
    <property type="entry name" value="MlrC"/>
</dbReference>
<dbReference type="Proteomes" id="UP000295525">
    <property type="component" value="Unassembled WGS sequence"/>
</dbReference>
<comment type="caution">
    <text evidence="4">The sequence shown here is derived from an EMBL/GenBank/DDBJ whole genome shotgun (WGS) entry which is preliminary data.</text>
</comment>
<keyword evidence="1" id="KW-0482">Metalloprotease</keyword>
<feature type="domain" description="Microcystin LR degradation protein MlrC N-terminal" evidence="3">
    <location>
        <begin position="2"/>
        <end position="288"/>
    </location>
</feature>
<evidence type="ECO:0000256" key="1">
    <source>
        <dbReference type="PIRNR" id="PIRNR012702"/>
    </source>
</evidence>
<accession>A0A4R3LTU2</accession>
<comment type="similarity">
    <text evidence="1">Belongs to the peptidase M81 family.</text>
</comment>